<evidence type="ECO:0000256" key="2">
    <source>
        <dbReference type="SAM" id="SignalP"/>
    </source>
</evidence>
<proteinExistence type="predicted"/>
<name>A0ABY4HKI1_9FLAO</name>
<evidence type="ECO:0000313" key="4">
    <source>
        <dbReference type="EMBL" id="UOX33050.1"/>
    </source>
</evidence>
<dbReference type="NCBIfam" id="TIGR04183">
    <property type="entry name" value="Por_Secre_tail"/>
    <property type="match status" value="1"/>
</dbReference>
<dbReference type="EMBL" id="CP090145">
    <property type="protein sequence ID" value="UOX33050.1"/>
    <property type="molecule type" value="Genomic_DNA"/>
</dbReference>
<reference evidence="4" key="2">
    <citation type="submission" date="2022-04" db="EMBL/GenBank/DDBJ databases">
        <title>Complete Genome Sequence of Flavobacterium sediminilitoris YSM-43, Isolated from a Tidal Sediment.</title>
        <authorList>
            <person name="Lee P.A."/>
        </authorList>
    </citation>
    <scope>NUCLEOTIDE SEQUENCE</scope>
    <source>
        <strain evidence="4">YSM-43</strain>
    </source>
</reference>
<dbReference type="Pfam" id="PF18962">
    <property type="entry name" value="Por_Secre_tail"/>
    <property type="match status" value="1"/>
</dbReference>
<feature type="chain" id="PRO_5045464638" evidence="2">
    <location>
        <begin position="25"/>
        <end position="163"/>
    </location>
</feature>
<evidence type="ECO:0000313" key="5">
    <source>
        <dbReference type="Proteomes" id="UP000830454"/>
    </source>
</evidence>
<dbReference type="RefSeq" id="WP_045967080.1">
    <property type="nucleotide sequence ID" value="NZ_CP090145.1"/>
</dbReference>
<keyword evidence="1 2" id="KW-0732">Signal</keyword>
<reference evidence="4" key="1">
    <citation type="submission" date="2021-12" db="EMBL/GenBank/DDBJ databases">
        <authorList>
            <person name="Cha I.-T."/>
            <person name="Lee K.-E."/>
            <person name="Park S.-J."/>
        </authorList>
    </citation>
    <scope>NUCLEOTIDE SEQUENCE</scope>
    <source>
        <strain evidence="4">YSM-43</strain>
    </source>
</reference>
<organism evidence="4 5">
    <name type="scientific">Flavobacterium sediminilitoris</name>
    <dbReference type="NCBI Taxonomy" id="2024526"/>
    <lineage>
        <taxon>Bacteria</taxon>
        <taxon>Pseudomonadati</taxon>
        <taxon>Bacteroidota</taxon>
        <taxon>Flavobacteriia</taxon>
        <taxon>Flavobacteriales</taxon>
        <taxon>Flavobacteriaceae</taxon>
        <taxon>Flavobacterium</taxon>
    </lineage>
</organism>
<feature type="domain" description="Secretion system C-terminal sorting" evidence="3">
    <location>
        <begin position="89"/>
        <end position="160"/>
    </location>
</feature>
<feature type="signal peptide" evidence="2">
    <location>
        <begin position="1"/>
        <end position="24"/>
    </location>
</feature>
<accession>A0ABY4HKI1</accession>
<evidence type="ECO:0000256" key="1">
    <source>
        <dbReference type="ARBA" id="ARBA00022729"/>
    </source>
</evidence>
<keyword evidence="5" id="KW-1185">Reference proteome</keyword>
<sequence length="163" mass="17849">MVKNKKTLLLTITCCTFSILNCLAQESPTSAGGNLTGSNGSVSYSVGQVVYLTQTGSNGSISQGVQQPYEISEVLGTENFTNLIQDVKIYPNPTAHNLTLNLINDNNLALHFQIIDLNGKVYKSEKITSNETNISVSSLPSSIYFLKILNQNQEIKTYKIIKK</sequence>
<dbReference type="Proteomes" id="UP000830454">
    <property type="component" value="Chromosome"/>
</dbReference>
<gene>
    <name evidence="4" type="ORF">LXD69_13510</name>
</gene>
<evidence type="ECO:0000259" key="3">
    <source>
        <dbReference type="Pfam" id="PF18962"/>
    </source>
</evidence>
<dbReference type="InterPro" id="IPR026444">
    <property type="entry name" value="Secre_tail"/>
</dbReference>
<protein>
    <submittedName>
        <fullName evidence="4">T9SS type A sorting domain-containing protein</fullName>
    </submittedName>
</protein>